<feature type="domain" description="GGDEF" evidence="3">
    <location>
        <begin position="291"/>
        <end position="429"/>
    </location>
</feature>
<organism evidence="4">
    <name type="scientific">hydrothermal vent metagenome</name>
    <dbReference type="NCBI Taxonomy" id="652676"/>
    <lineage>
        <taxon>unclassified sequences</taxon>
        <taxon>metagenomes</taxon>
        <taxon>ecological metagenomes</taxon>
    </lineage>
</organism>
<dbReference type="InterPro" id="IPR003660">
    <property type="entry name" value="HAMP_dom"/>
</dbReference>
<dbReference type="SMART" id="SM00304">
    <property type="entry name" value="HAMP"/>
    <property type="match status" value="1"/>
</dbReference>
<dbReference type="InterPro" id="IPR029787">
    <property type="entry name" value="Nucleotide_cyclase"/>
</dbReference>
<dbReference type="Pfam" id="PF00990">
    <property type="entry name" value="GGDEF"/>
    <property type="match status" value="1"/>
</dbReference>
<dbReference type="GO" id="GO:0016020">
    <property type="term" value="C:membrane"/>
    <property type="evidence" value="ECO:0007669"/>
    <property type="project" value="InterPro"/>
</dbReference>
<dbReference type="Pfam" id="PF00672">
    <property type="entry name" value="HAMP"/>
    <property type="match status" value="1"/>
</dbReference>
<evidence type="ECO:0000259" key="2">
    <source>
        <dbReference type="PROSITE" id="PS50885"/>
    </source>
</evidence>
<dbReference type="InterPro" id="IPR043128">
    <property type="entry name" value="Rev_trsase/Diguanyl_cyclase"/>
</dbReference>
<reference evidence="4" key="1">
    <citation type="submission" date="2018-06" db="EMBL/GenBank/DDBJ databases">
        <authorList>
            <person name="Zhirakovskaya E."/>
        </authorList>
    </citation>
    <scope>NUCLEOTIDE SEQUENCE</scope>
</reference>
<dbReference type="InterPro" id="IPR000160">
    <property type="entry name" value="GGDEF_dom"/>
</dbReference>
<dbReference type="InterPro" id="IPR050469">
    <property type="entry name" value="Diguanylate_Cyclase"/>
</dbReference>
<dbReference type="PROSITE" id="PS50887">
    <property type="entry name" value="GGDEF"/>
    <property type="match status" value="1"/>
</dbReference>
<dbReference type="PROSITE" id="PS50885">
    <property type="entry name" value="HAMP"/>
    <property type="match status" value="1"/>
</dbReference>
<protein>
    <submittedName>
        <fullName evidence="4">Diguanylate cyclase/phosphodiesterase (GGDEF &amp; EAL domains) with PAS/PAC sensor(S)</fullName>
    </submittedName>
</protein>
<dbReference type="CDD" id="cd01949">
    <property type="entry name" value="GGDEF"/>
    <property type="match status" value="1"/>
</dbReference>
<keyword evidence="1" id="KW-1133">Transmembrane helix</keyword>
<dbReference type="EMBL" id="UOFS01000013">
    <property type="protein sequence ID" value="VAW92895.1"/>
    <property type="molecule type" value="Genomic_DNA"/>
</dbReference>
<dbReference type="Gene3D" id="6.10.340.10">
    <property type="match status" value="1"/>
</dbReference>
<accession>A0A3B0ZHJ4</accession>
<dbReference type="NCBIfam" id="TIGR00254">
    <property type="entry name" value="GGDEF"/>
    <property type="match status" value="1"/>
</dbReference>
<dbReference type="Gene3D" id="3.30.70.270">
    <property type="match status" value="1"/>
</dbReference>
<dbReference type="PANTHER" id="PTHR45138:SF9">
    <property type="entry name" value="DIGUANYLATE CYCLASE DGCM-RELATED"/>
    <property type="match status" value="1"/>
</dbReference>
<dbReference type="GO" id="GO:0052621">
    <property type="term" value="F:diguanylate cyclase activity"/>
    <property type="evidence" value="ECO:0007669"/>
    <property type="project" value="TreeGrafter"/>
</dbReference>
<dbReference type="SMART" id="SM00267">
    <property type="entry name" value="GGDEF"/>
    <property type="match status" value="1"/>
</dbReference>
<feature type="transmembrane region" description="Helical" evidence="1">
    <location>
        <begin position="15"/>
        <end position="38"/>
    </location>
</feature>
<sequence length="447" mass="50610">MNNIIPWIKSFQIRFLLGIITIILPLFTVSILGLLFFLGTLNATKSTVDEIIAGGTPIVELSTKLQYLPLHLSNIYRNNNQELHRKKSTLINHIDTMFNDILSAAPHSENAFHVLLIIQKDWIAIKKNLSESDLKNIGTVNEISLQIIDLSEKLGLYQYRLQKELRTDIFKGFKSKNEILFLITMISIFGVLLAVAVSIGLNRTVLTPIKNILNVVSQLGLGETSTRLKHNASGELGELSKTINQLAEKLENTHIHIKNQTAYDNLTGLINRREFSFRLDSEIERARRYSQNIALLLLDLNNFKTVNIDYGHLAGDETIRVTAQTISNEIRPMDTVARYGDEKFIIIMPDISIDHALASATRIKSIIANQTIFIRETEKIRITMSVGIAIYPDDSDDVQALIQIVEDDLAKEKTRQAKIATDKFNAMDTDEFNPNDTFDREINEDIH</sequence>
<name>A0A3B0ZHJ4_9ZZZZ</name>
<keyword evidence="1" id="KW-0472">Membrane</keyword>
<evidence type="ECO:0000256" key="1">
    <source>
        <dbReference type="SAM" id="Phobius"/>
    </source>
</evidence>
<evidence type="ECO:0000313" key="4">
    <source>
        <dbReference type="EMBL" id="VAW92895.1"/>
    </source>
</evidence>
<feature type="domain" description="HAMP" evidence="2">
    <location>
        <begin position="203"/>
        <end position="255"/>
    </location>
</feature>
<gene>
    <name evidence="4" type="ORF">MNBD_GAMMA22-516</name>
</gene>
<dbReference type="SUPFAM" id="SSF55073">
    <property type="entry name" value="Nucleotide cyclase"/>
    <property type="match status" value="1"/>
</dbReference>
<dbReference type="SUPFAM" id="SSF158472">
    <property type="entry name" value="HAMP domain-like"/>
    <property type="match status" value="1"/>
</dbReference>
<dbReference type="GO" id="GO:0007165">
    <property type="term" value="P:signal transduction"/>
    <property type="evidence" value="ECO:0007669"/>
    <property type="project" value="InterPro"/>
</dbReference>
<feature type="transmembrane region" description="Helical" evidence="1">
    <location>
        <begin position="179"/>
        <end position="201"/>
    </location>
</feature>
<proteinExistence type="predicted"/>
<dbReference type="AlphaFoldDB" id="A0A3B0ZHJ4"/>
<evidence type="ECO:0000259" key="3">
    <source>
        <dbReference type="PROSITE" id="PS50887"/>
    </source>
</evidence>
<keyword evidence="1" id="KW-0812">Transmembrane</keyword>
<dbReference type="PANTHER" id="PTHR45138">
    <property type="entry name" value="REGULATORY COMPONENTS OF SENSORY TRANSDUCTION SYSTEM"/>
    <property type="match status" value="1"/>
</dbReference>
<dbReference type="CDD" id="cd06225">
    <property type="entry name" value="HAMP"/>
    <property type="match status" value="1"/>
</dbReference>